<feature type="region of interest" description="Disordered" evidence="1">
    <location>
        <begin position="79"/>
        <end position="104"/>
    </location>
</feature>
<gene>
    <name evidence="2" type="ORF">GJ744_002447</name>
</gene>
<feature type="compositionally biased region" description="Polar residues" evidence="1">
    <location>
        <begin position="88"/>
        <end position="104"/>
    </location>
</feature>
<dbReference type="Proteomes" id="UP000606974">
    <property type="component" value="Unassembled WGS sequence"/>
</dbReference>
<dbReference type="EMBL" id="JAACFV010000141">
    <property type="protein sequence ID" value="KAF7504327.1"/>
    <property type="molecule type" value="Genomic_DNA"/>
</dbReference>
<dbReference type="AlphaFoldDB" id="A0A8H7DZZ6"/>
<comment type="caution">
    <text evidence="2">The sequence shown here is derived from an EMBL/GenBank/DDBJ whole genome shotgun (WGS) entry which is preliminary data.</text>
</comment>
<evidence type="ECO:0000256" key="1">
    <source>
        <dbReference type="SAM" id="MobiDB-lite"/>
    </source>
</evidence>
<proteinExistence type="predicted"/>
<name>A0A8H7DZZ6_9EURO</name>
<sequence length="225" mass="25362">MTEHTSMTLESLELLFSAQTKISRSSPLLHSRTLPQRSPSKVCIIISVHSFAASPLSQPSKSSLLVRCARSSIFTRASAQGGKLPRKSISTNTSYTRRQSQKTPLVTKMTETNDLTSRSFRASLLWDRRIPRMSNLLLPSSPPERVESVPLTLSDTQHRSHHTTLTHPLYVSAPADRPLADGFNFSKPSKRARRRYYFPRIPSIRPHQGRPPSKSQALEVRNFCE</sequence>
<keyword evidence="3" id="KW-1185">Reference proteome</keyword>
<evidence type="ECO:0000313" key="2">
    <source>
        <dbReference type="EMBL" id="KAF7504327.1"/>
    </source>
</evidence>
<accession>A0A8H7DZZ6</accession>
<protein>
    <submittedName>
        <fullName evidence="2">Uncharacterized protein</fullName>
    </submittedName>
</protein>
<organism evidence="2 3">
    <name type="scientific">Endocarpon pusillum</name>
    <dbReference type="NCBI Taxonomy" id="364733"/>
    <lineage>
        <taxon>Eukaryota</taxon>
        <taxon>Fungi</taxon>
        <taxon>Dikarya</taxon>
        <taxon>Ascomycota</taxon>
        <taxon>Pezizomycotina</taxon>
        <taxon>Eurotiomycetes</taxon>
        <taxon>Chaetothyriomycetidae</taxon>
        <taxon>Verrucariales</taxon>
        <taxon>Verrucariaceae</taxon>
        <taxon>Endocarpon</taxon>
    </lineage>
</organism>
<feature type="region of interest" description="Disordered" evidence="1">
    <location>
        <begin position="201"/>
        <end position="225"/>
    </location>
</feature>
<reference evidence="2" key="1">
    <citation type="submission" date="2020-02" db="EMBL/GenBank/DDBJ databases">
        <authorList>
            <person name="Palmer J.M."/>
        </authorList>
    </citation>
    <scope>NUCLEOTIDE SEQUENCE</scope>
    <source>
        <strain evidence="2">EPUS1.4</strain>
        <tissue evidence="2">Thallus</tissue>
    </source>
</reference>
<evidence type="ECO:0000313" key="3">
    <source>
        <dbReference type="Proteomes" id="UP000606974"/>
    </source>
</evidence>